<evidence type="ECO:0000256" key="1">
    <source>
        <dbReference type="ARBA" id="ARBA00004141"/>
    </source>
</evidence>
<feature type="transmembrane region" description="Helical" evidence="11">
    <location>
        <begin position="24"/>
        <end position="43"/>
    </location>
</feature>
<evidence type="ECO:0000256" key="8">
    <source>
        <dbReference type="ARBA" id="ARBA00022989"/>
    </source>
</evidence>
<keyword evidence="5" id="KW-0677">Repeat</keyword>
<organism evidence="14 15">
    <name type="scientific">Paramecium tetraurelia</name>
    <dbReference type="NCBI Taxonomy" id="5888"/>
    <lineage>
        <taxon>Eukaryota</taxon>
        <taxon>Sar</taxon>
        <taxon>Alveolata</taxon>
        <taxon>Ciliophora</taxon>
        <taxon>Intramacronucleata</taxon>
        <taxon>Oligohymenophorea</taxon>
        <taxon>Peniculida</taxon>
        <taxon>Parameciidae</taxon>
        <taxon>Paramecium</taxon>
    </lineage>
</organism>
<keyword evidence="10" id="KW-0325">Glycoprotein</keyword>
<dbReference type="GO" id="GO:0005524">
    <property type="term" value="F:ATP binding"/>
    <property type="evidence" value="ECO:0007669"/>
    <property type="project" value="UniProtKB-KW"/>
</dbReference>
<feature type="transmembrane region" description="Helical" evidence="11">
    <location>
        <begin position="931"/>
        <end position="952"/>
    </location>
</feature>
<dbReference type="GeneID" id="5025232"/>
<dbReference type="InterPro" id="IPR003439">
    <property type="entry name" value="ABC_transporter-like_ATP-bd"/>
</dbReference>
<keyword evidence="9 11" id="KW-0472">Membrane</keyword>
<dbReference type="GO" id="GO:0140359">
    <property type="term" value="F:ABC-type transporter activity"/>
    <property type="evidence" value="ECO:0000318"/>
    <property type="project" value="GO_Central"/>
</dbReference>
<feature type="domain" description="ABC transmembrane type-1" evidence="13">
    <location>
        <begin position="102"/>
        <end position="381"/>
    </location>
</feature>
<dbReference type="Gene3D" id="1.20.1560.10">
    <property type="entry name" value="ABC transporter type 1, transmembrane domain"/>
    <property type="match status" value="2"/>
</dbReference>
<dbReference type="InterPro" id="IPR011527">
    <property type="entry name" value="ABC1_TM_dom"/>
</dbReference>
<keyword evidence="3" id="KW-0813">Transport</keyword>
<feature type="transmembrane region" description="Helical" evidence="11">
    <location>
        <begin position="322"/>
        <end position="346"/>
    </location>
</feature>
<accession>A0CMN3</accession>
<feature type="transmembrane region" description="Helical" evidence="11">
    <location>
        <begin position="140"/>
        <end position="159"/>
    </location>
</feature>
<evidence type="ECO:0008006" key="16">
    <source>
        <dbReference type="Google" id="ProtNLM"/>
    </source>
</evidence>
<keyword evidence="15" id="KW-1185">Reference proteome</keyword>
<dbReference type="PANTHER" id="PTHR24223:SF456">
    <property type="entry name" value="MULTIDRUG RESISTANCE-ASSOCIATED PROTEIN LETHAL(2)03659"/>
    <property type="match status" value="1"/>
</dbReference>
<dbReference type="GO" id="GO:0016887">
    <property type="term" value="F:ATP hydrolysis activity"/>
    <property type="evidence" value="ECO:0007669"/>
    <property type="project" value="InterPro"/>
</dbReference>
<dbReference type="FunFam" id="1.20.1560.10:FF:000233">
    <property type="entry name" value="Uncharacterized protein"/>
    <property type="match status" value="1"/>
</dbReference>
<evidence type="ECO:0000256" key="6">
    <source>
        <dbReference type="ARBA" id="ARBA00022741"/>
    </source>
</evidence>
<dbReference type="GO" id="GO:0055085">
    <property type="term" value="P:transmembrane transport"/>
    <property type="evidence" value="ECO:0000318"/>
    <property type="project" value="GO_Central"/>
</dbReference>
<feature type="transmembrane region" description="Helical" evidence="11">
    <location>
        <begin position="216"/>
        <end position="239"/>
    </location>
</feature>
<comment type="similarity">
    <text evidence="2">Belongs to the ABC transporter superfamily. ABCC family. Conjugate transporter (TC 3.A.1.208) subfamily.</text>
</comment>
<dbReference type="GO" id="GO:0005886">
    <property type="term" value="C:plasma membrane"/>
    <property type="evidence" value="ECO:0000318"/>
    <property type="project" value="GO_Central"/>
</dbReference>
<feature type="domain" description="ABC transmembrane type-1" evidence="13">
    <location>
        <begin position="706"/>
        <end position="993"/>
    </location>
</feature>
<feature type="transmembrane region" description="Helical" evidence="11">
    <location>
        <begin position="743"/>
        <end position="766"/>
    </location>
</feature>
<dbReference type="InterPro" id="IPR003593">
    <property type="entry name" value="AAA+_ATPase"/>
</dbReference>
<feature type="transmembrane region" description="Helical" evidence="11">
    <location>
        <begin position="96"/>
        <end position="120"/>
    </location>
</feature>
<evidence type="ECO:0000259" key="13">
    <source>
        <dbReference type="PROSITE" id="PS50929"/>
    </source>
</evidence>
<dbReference type="InterPro" id="IPR050173">
    <property type="entry name" value="ABC_transporter_C-like"/>
</dbReference>
<dbReference type="Proteomes" id="UP000000600">
    <property type="component" value="Unassembled WGS sequence"/>
</dbReference>
<sequence>MSSIYPTNAGLLDKNATTMKQQNWYQQLLFTWVYPLLFVRYLFEPQIGKNQPLSQQDLFRINQDDSSVISYKRFHKYFSKYFSSFNGLQRSLFQAFIGQLCVCLVFYFISISLLLCQPFITEQSQKFFIYETEDDKPALSSMLMFSLLFFVYMLTISLLKPFQLFQQSLLSVKIQGALQQQILIKTLKFPVIRSQHYSSGELINLLQVDIMQASNYYNACFQLFLSPIFLIATVAIFYMTLQKEALVPVIGTVVQTIFGVIFGYYYGVIQKKYMICKDLRMKSVDEALIYSKQLKLNCLEEYFEERIKHNRDQELVYLKYQVYLQLLILFMQCSLSVATYELWFLFADELNFGLITIMMQNFSNIAMIFSELPNQLRNFQTSRNSINRLSNYFQQHEIPTNSPVYNTSSENSIEFNNAQFDWQNNDTFVDDNNKENLNQEETGEIFGVNINLSIGKGKFIAFVGGSASGKSTIMRSILGETNNTGGQITLNGSISVAMQEPWIISGSIKQNITFLNAYDSVKYKRVIQMCGLERDLKSFRNGDETILGEKGDNLSGGQQKRINLARAVYNDADIYLLDDPLSALDIKVKYQINQQCFNGYLKNKTRILFTNSISNLQGCDMIYILENGGIVKQGTFAQIKYDIAQSESEEQKEYMDIKFEESYYPKGQEQKQDLRASLIVAEDQQKGSISKEVFKQIYKYLGRCWLFIIILVYFVTTVSGQMFGNSKLALDGVSSDEFRSIALVAYLITQFPTCAVIVLLKLYYLYRGLRTSKQLHEKVINSLINASYTKFYNTILIGRLMNRLSKDIYNIDLLFPNEVYNLTSWLTTLLLPLIACYLYLNFIALPILVVFFLFIIYLTIIYYRCLREVTRIESVSKSPVFTLFQQIVRGSSYVRTSVPYEKVIVQQQENVDTDLGNQVCLNGFQFWYQSIAGTLTNVFQTILFIVCVSFIFPGKTQKMTNMVLSQMQVVSQLLLNATVSYGNIQMYGISFERCLHLANKIELEEKNTSFITPSGEDDNQKNQSIVNAIELDKCSFQYRPNSKYILSNLSFSIKLGEKIGIVGRTGAGKSSIILALTQILDQTDGSITILGKNMNAYKIAELRKQFSIIPQDPLVFMGTLRNNLDPENKHEDSSLRKVCEITQFIVSISTMAQELFSEIQVQGNNLSQGEKQLLNIARCLLDNQKIILVDEATASIDGPTEEKIKDIFEQHLSQCTILTIAHKVTTIMNSDRIMVLDDGNIIEFDSPQNLLQNENSEFKQIIELIKHSEKL</sequence>
<dbReference type="EMBL" id="CT868108">
    <property type="protein sequence ID" value="CAK72050.1"/>
    <property type="molecule type" value="Genomic_DNA"/>
</dbReference>
<dbReference type="FunFam" id="3.40.50.300:FF:001172">
    <property type="entry name" value="Cystic fibrosis transmembrane conductance regulator"/>
    <property type="match status" value="1"/>
</dbReference>
<evidence type="ECO:0000256" key="3">
    <source>
        <dbReference type="ARBA" id="ARBA00022448"/>
    </source>
</evidence>
<keyword evidence="8 11" id="KW-1133">Transmembrane helix</keyword>
<evidence type="ECO:0000256" key="11">
    <source>
        <dbReference type="SAM" id="Phobius"/>
    </source>
</evidence>
<dbReference type="AlphaFoldDB" id="A0CMN3"/>
<dbReference type="FunFam" id="3.40.50.300:FF:003449">
    <property type="entry name" value="Uncharacterized protein"/>
    <property type="match status" value="1"/>
</dbReference>
<dbReference type="Gene3D" id="3.40.50.300">
    <property type="entry name" value="P-loop containing nucleotide triphosphate hydrolases"/>
    <property type="match status" value="2"/>
</dbReference>
<dbReference type="Pfam" id="PF00664">
    <property type="entry name" value="ABC_membrane"/>
    <property type="match status" value="2"/>
</dbReference>
<dbReference type="CDD" id="cd03250">
    <property type="entry name" value="ABCC_MRP_domain1"/>
    <property type="match status" value="1"/>
</dbReference>
<feature type="transmembrane region" description="Helical" evidence="11">
    <location>
        <begin position="352"/>
        <end position="370"/>
    </location>
</feature>
<evidence type="ECO:0000256" key="7">
    <source>
        <dbReference type="ARBA" id="ARBA00022840"/>
    </source>
</evidence>
<feature type="domain" description="ABC transporter" evidence="12">
    <location>
        <begin position="1029"/>
        <end position="1263"/>
    </location>
</feature>
<dbReference type="SMART" id="SM00382">
    <property type="entry name" value="AAA"/>
    <property type="match status" value="2"/>
</dbReference>
<proteinExistence type="inferred from homology"/>
<evidence type="ECO:0000313" key="14">
    <source>
        <dbReference type="EMBL" id="CAK72050.1"/>
    </source>
</evidence>
<keyword evidence="6" id="KW-0547">Nucleotide-binding</keyword>
<dbReference type="InParanoid" id="A0CMN3"/>
<dbReference type="RefSeq" id="XP_001439447.1">
    <property type="nucleotide sequence ID" value="XM_001439410.1"/>
</dbReference>
<evidence type="ECO:0000256" key="10">
    <source>
        <dbReference type="ARBA" id="ARBA00023180"/>
    </source>
</evidence>
<evidence type="ECO:0000259" key="12">
    <source>
        <dbReference type="PROSITE" id="PS50893"/>
    </source>
</evidence>
<dbReference type="KEGG" id="ptm:GSPATT00008529001"/>
<feature type="transmembrane region" description="Helical" evidence="11">
    <location>
        <begin position="704"/>
        <end position="723"/>
    </location>
</feature>
<gene>
    <name evidence="14" type="ORF">GSPATT00008529001</name>
</gene>
<evidence type="ECO:0000256" key="4">
    <source>
        <dbReference type="ARBA" id="ARBA00022692"/>
    </source>
</evidence>
<dbReference type="PANTHER" id="PTHR24223">
    <property type="entry name" value="ATP-BINDING CASSETTE SUB-FAMILY C"/>
    <property type="match status" value="1"/>
</dbReference>
<feature type="transmembrane region" description="Helical" evidence="11">
    <location>
        <begin position="245"/>
        <end position="267"/>
    </location>
</feature>
<dbReference type="Pfam" id="PF00005">
    <property type="entry name" value="ABC_tran"/>
    <property type="match status" value="2"/>
</dbReference>
<dbReference type="PROSITE" id="PS00211">
    <property type="entry name" value="ABC_TRANSPORTER_1"/>
    <property type="match status" value="2"/>
</dbReference>
<dbReference type="FunCoup" id="A0CMN3">
    <property type="interactions" value="10"/>
</dbReference>
<evidence type="ECO:0000256" key="2">
    <source>
        <dbReference type="ARBA" id="ARBA00009726"/>
    </source>
</evidence>
<reference evidence="14 15" key="1">
    <citation type="journal article" date="2006" name="Nature">
        <title>Global trends of whole-genome duplications revealed by the ciliate Paramecium tetraurelia.</title>
        <authorList>
            <consortium name="Genoscope"/>
            <person name="Aury J.-M."/>
            <person name="Jaillon O."/>
            <person name="Duret L."/>
            <person name="Noel B."/>
            <person name="Jubin C."/>
            <person name="Porcel B.M."/>
            <person name="Segurens B."/>
            <person name="Daubin V."/>
            <person name="Anthouard V."/>
            <person name="Aiach N."/>
            <person name="Arnaiz O."/>
            <person name="Billaut A."/>
            <person name="Beisson J."/>
            <person name="Blanc I."/>
            <person name="Bouhouche K."/>
            <person name="Camara F."/>
            <person name="Duharcourt S."/>
            <person name="Guigo R."/>
            <person name="Gogendeau D."/>
            <person name="Katinka M."/>
            <person name="Keller A.-M."/>
            <person name="Kissmehl R."/>
            <person name="Klotz C."/>
            <person name="Koll F."/>
            <person name="Le Moue A."/>
            <person name="Lepere C."/>
            <person name="Malinsky S."/>
            <person name="Nowacki M."/>
            <person name="Nowak J.K."/>
            <person name="Plattner H."/>
            <person name="Poulain J."/>
            <person name="Ruiz F."/>
            <person name="Serrano V."/>
            <person name="Zagulski M."/>
            <person name="Dessen P."/>
            <person name="Betermier M."/>
            <person name="Weissenbach J."/>
            <person name="Scarpelli C."/>
            <person name="Schachter V."/>
            <person name="Sperling L."/>
            <person name="Meyer E."/>
            <person name="Cohen J."/>
            <person name="Wincker P."/>
        </authorList>
    </citation>
    <scope>NUCLEOTIDE SEQUENCE [LARGE SCALE GENOMIC DNA]</scope>
    <source>
        <strain evidence="14 15">Stock d4-2</strain>
    </source>
</reference>
<feature type="transmembrane region" description="Helical" evidence="11">
    <location>
        <begin position="819"/>
        <end position="840"/>
    </location>
</feature>
<feature type="transmembrane region" description="Helical" evidence="11">
    <location>
        <begin position="846"/>
        <end position="863"/>
    </location>
</feature>
<feature type="domain" description="ABC transporter" evidence="12">
    <location>
        <begin position="432"/>
        <end position="652"/>
    </location>
</feature>
<dbReference type="HOGENOM" id="CLU_000604_27_1_1"/>
<evidence type="ECO:0000313" key="15">
    <source>
        <dbReference type="Proteomes" id="UP000000600"/>
    </source>
</evidence>
<keyword evidence="4 11" id="KW-0812">Transmembrane</keyword>
<comment type="subcellular location">
    <subcellularLocation>
        <location evidence="1">Membrane</location>
        <topology evidence="1">Multi-pass membrane protein</topology>
    </subcellularLocation>
</comment>
<dbReference type="OMA" id="GISFERC"/>
<dbReference type="InterPro" id="IPR027417">
    <property type="entry name" value="P-loop_NTPase"/>
</dbReference>
<dbReference type="SUPFAM" id="SSF52540">
    <property type="entry name" value="P-loop containing nucleoside triphosphate hydrolases"/>
    <property type="match status" value="2"/>
</dbReference>
<evidence type="ECO:0000256" key="5">
    <source>
        <dbReference type="ARBA" id="ARBA00022737"/>
    </source>
</evidence>
<dbReference type="PROSITE" id="PS50893">
    <property type="entry name" value="ABC_TRANSPORTER_2"/>
    <property type="match status" value="2"/>
</dbReference>
<dbReference type="SUPFAM" id="SSF90123">
    <property type="entry name" value="ABC transporter transmembrane region"/>
    <property type="match status" value="2"/>
</dbReference>
<dbReference type="InterPro" id="IPR017871">
    <property type="entry name" value="ABC_transporter-like_CS"/>
</dbReference>
<dbReference type="STRING" id="5888.A0CMN3"/>
<dbReference type="CDD" id="cd03244">
    <property type="entry name" value="ABCC_MRP_domain2"/>
    <property type="match status" value="1"/>
</dbReference>
<dbReference type="OrthoDB" id="298706at2759"/>
<name>A0CMN3_PARTE</name>
<protein>
    <recommendedName>
        <fullName evidence="16">ABC transporter family protein</fullName>
    </recommendedName>
</protein>
<dbReference type="InterPro" id="IPR036640">
    <property type="entry name" value="ABC1_TM_sf"/>
</dbReference>
<dbReference type="FunFam" id="1.20.1560.10:FF:000255">
    <property type="entry name" value="Uncharacterized protein"/>
    <property type="match status" value="1"/>
</dbReference>
<dbReference type="eggNOG" id="KOG0054">
    <property type="taxonomic scope" value="Eukaryota"/>
</dbReference>
<dbReference type="PROSITE" id="PS50929">
    <property type="entry name" value="ABC_TM1F"/>
    <property type="match status" value="2"/>
</dbReference>
<keyword evidence="7" id="KW-0067">ATP-binding</keyword>
<evidence type="ECO:0000256" key="9">
    <source>
        <dbReference type="ARBA" id="ARBA00023136"/>
    </source>
</evidence>